<evidence type="ECO:0000256" key="1">
    <source>
        <dbReference type="SAM" id="MobiDB-lite"/>
    </source>
</evidence>
<reference evidence="2 3" key="2">
    <citation type="journal article" date="2017" name="Sci. Rep.">
        <title>A mobile pathogenicity chromosome in Fusarium oxysporum for infection of multiple cucurbit species.</title>
        <authorList>
            <person name="van Dam P."/>
            <person name="Fokkens L."/>
            <person name="Ayukawa Y."/>
            <person name="van der Gragt M."/>
            <person name="Ter Horst A."/>
            <person name="Brankovics B."/>
            <person name="Houterman P.M."/>
            <person name="Arie T."/>
            <person name="Rep M."/>
        </authorList>
    </citation>
    <scope>NUCLEOTIDE SEQUENCE [LARGE SCALE GENOMIC DNA]</scope>
    <source>
        <strain evidence="2 3">Forc016</strain>
    </source>
</reference>
<protein>
    <submittedName>
        <fullName evidence="2">Uncharacterized protein</fullName>
    </submittedName>
</protein>
<name>A0A2H3HQM7_FUSOX</name>
<dbReference type="PANTHER" id="PTHR37157:SF4">
    <property type="entry name" value="EB DOMAIN-CONTAINING PROTEIN"/>
    <property type="match status" value="1"/>
</dbReference>
<proteinExistence type="predicted"/>
<dbReference type="PANTHER" id="PTHR37157">
    <property type="entry name" value="PRION-LIKE-(Q/N-RICH) DOMAIN-BEARING PROTEIN 25"/>
    <property type="match status" value="1"/>
</dbReference>
<comment type="caution">
    <text evidence="2">The sequence shown here is derived from an EMBL/GenBank/DDBJ whole genome shotgun (WGS) entry which is preliminary data.</text>
</comment>
<dbReference type="AlphaFoldDB" id="A0A2H3HQM7"/>
<sequence length="183" mass="19083">MVYAPGSPGQSAGTGADPAPHRAAVVQREPARDWRPGCVSNAEPECPEGLSFNGTKCASPRSPDCTHEGTKYDPETQSCIAAPPGCPEGTDLKNGECVLRAPPQCPEGTELKDDLCITIRGPECEGNLTMVDGRCVSEKPPNCSDGTTWDGSRCVIGTRTSCFNLEVCPPIGAAALPAPSLEI</sequence>
<organism evidence="2 3">
    <name type="scientific">Fusarium oxysporum f. sp. radicis-cucumerinum</name>
    <dbReference type="NCBI Taxonomy" id="327505"/>
    <lineage>
        <taxon>Eukaryota</taxon>
        <taxon>Fungi</taxon>
        <taxon>Dikarya</taxon>
        <taxon>Ascomycota</taxon>
        <taxon>Pezizomycotina</taxon>
        <taxon>Sordariomycetes</taxon>
        <taxon>Hypocreomycetidae</taxon>
        <taxon>Hypocreales</taxon>
        <taxon>Nectriaceae</taxon>
        <taxon>Fusarium</taxon>
        <taxon>Fusarium oxysporum species complex</taxon>
    </lineage>
</organism>
<feature type="region of interest" description="Disordered" evidence="1">
    <location>
        <begin position="1"/>
        <end position="37"/>
    </location>
</feature>
<evidence type="ECO:0000313" key="2">
    <source>
        <dbReference type="EMBL" id="PCD41063.1"/>
    </source>
</evidence>
<accession>A0A2H3HQM7</accession>
<dbReference type="STRING" id="327505.A0A2H3HQM7"/>
<dbReference type="SUPFAM" id="SSF57184">
    <property type="entry name" value="Growth factor receptor domain"/>
    <property type="match status" value="1"/>
</dbReference>
<evidence type="ECO:0000313" key="3">
    <source>
        <dbReference type="Proteomes" id="UP000219602"/>
    </source>
</evidence>
<gene>
    <name evidence="2" type="ORF">AU210_003622</name>
</gene>
<reference evidence="2 3" key="1">
    <citation type="journal article" date="2016" name="Environ. Microbiol.">
        <title>Effector profiles distinguish formae speciales of Fusarium oxysporum.</title>
        <authorList>
            <person name="van Dam P."/>
            <person name="Fokkens L."/>
            <person name="Schmidt S.M."/>
            <person name="Linmans J.H."/>
            <person name="Kistler H.C."/>
            <person name="Ma L.J."/>
            <person name="Rep M."/>
        </authorList>
    </citation>
    <scope>NUCLEOTIDE SEQUENCE [LARGE SCALE GENOMIC DNA]</scope>
    <source>
        <strain evidence="2 3">Forc016</strain>
    </source>
</reference>
<dbReference type="InterPro" id="IPR009030">
    <property type="entry name" value="Growth_fac_rcpt_cys_sf"/>
</dbReference>
<dbReference type="Proteomes" id="UP000219602">
    <property type="component" value="Chromosome 4"/>
</dbReference>
<dbReference type="EMBL" id="MABQ02000003">
    <property type="protein sequence ID" value="PCD41063.1"/>
    <property type="molecule type" value="Genomic_DNA"/>
</dbReference>